<keyword evidence="4 5" id="KW-0472">Membrane</keyword>
<keyword evidence="2 5" id="KW-0812">Transmembrane</keyword>
<dbReference type="EMBL" id="CP036150">
    <property type="protein sequence ID" value="QEN08905.1"/>
    <property type="molecule type" value="Genomic_DNA"/>
</dbReference>
<dbReference type="PANTHER" id="PTHR31102">
    <property type="match status" value="1"/>
</dbReference>
<feature type="transmembrane region" description="Helical" evidence="5">
    <location>
        <begin position="362"/>
        <end position="382"/>
    </location>
</feature>
<dbReference type="AlphaFoldDB" id="A0A5C1QL62"/>
<dbReference type="InterPro" id="IPR006153">
    <property type="entry name" value="Cation/H_exchanger_TM"/>
</dbReference>
<evidence type="ECO:0000256" key="5">
    <source>
        <dbReference type="SAM" id="Phobius"/>
    </source>
</evidence>
<feature type="transmembrane region" description="Helical" evidence="5">
    <location>
        <begin position="220"/>
        <end position="238"/>
    </location>
</feature>
<dbReference type="InterPro" id="IPR038770">
    <property type="entry name" value="Na+/solute_symporter_sf"/>
</dbReference>
<organism evidence="7 8">
    <name type="scientific">Oceanispirochaeta crateris</name>
    <dbReference type="NCBI Taxonomy" id="2518645"/>
    <lineage>
        <taxon>Bacteria</taxon>
        <taxon>Pseudomonadati</taxon>
        <taxon>Spirochaetota</taxon>
        <taxon>Spirochaetia</taxon>
        <taxon>Spirochaetales</taxon>
        <taxon>Spirochaetaceae</taxon>
        <taxon>Oceanispirochaeta</taxon>
    </lineage>
</organism>
<evidence type="ECO:0000256" key="1">
    <source>
        <dbReference type="ARBA" id="ARBA00004141"/>
    </source>
</evidence>
<feature type="transmembrane region" description="Helical" evidence="5">
    <location>
        <begin position="57"/>
        <end position="74"/>
    </location>
</feature>
<feature type="transmembrane region" description="Helical" evidence="5">
    <location>
        <begin position="111"/>
        <end position="132"/>
    </location>
</feature>
<feature type="transmembrane region" description="Helical" evidence="5">
    <location>
        <begin position="28"/>
        <end position="45"/>
    </location>
</feature>
<gene>
    <name evidence="7" type="ORF">EXM22_13225</name>
</gene>
<comment type="subcellular location">
    <subcellularLocation>
        <location evidence="1">Membrane</location>
        <topology evidence="1">Multi-pass membrane protein</topology>
    </subcellularLocation>
</comment>
<name>A0A5C1QL62_9SPIO</name>
<evidence type="ECO:0000313" key="8">
    <source>
        <dbReference type="Proteomes" id="UP000324209"/>
    </source>
</evidence>
<evidence type="ECO:0000256" key="3">
    <source>
        <dbReference type="ARBA" id="ARBA00022989"/>
    </source>
</evidence>
<reference evidence="7 8" key="1">
    <citation type="submission" date="2019-02" db="EMBL/GenBank/DDBJ databases">
        <title>Complete Genome Sequence and Methylome Analysis of free living Spirochaetas.</title>
        <authorList>
            <person name="Fomenkov A."/>
            <person name="Dubinina G."/>
            <person name="Leshcheva N."/>
            <person name="Mikheeva N."/>
            <person name="Grabovich M."/>
            <person name="Vincze T."/>
            <person name="Roberts R.J."/>
        </authorList>
    </citation>
    <scope>NUCLEOTIDE SEQUENCE [LARGE SCALE GENOMIC DNA]</scope>
    <source>
        <strain evidence="7 8">K2</strain>
    </source>
</reference>
<feature type="domain" description="Cation/H+ exchanger transmembrane" evidence="6">
    <location>
        <begin position="8"/>
        <end position="377"/>
    </location>
</feature>
<feature type="transmembrane region" description="Helical" evidence="5">
    <location>
        <begin position="186"/>
        <end position="208"/>
    </location>
</feature>
<sequence>MSLNLLIVLTLIGGWIFSRVFKRIGLPNVLGMILWGILIGLFSRGNAPGSLEELSPFLKSLALIVILLRAGLGISPHTLARVGKTAVLMSFLPCLFEGFALMVLLHSFLNFSWITSGVCSFILAAVSPAVVVPSMLNLQESGLGQDKEVPTIILAGASLDDVFAITLFSIFLGLSTGQSVHISRALLEIPLSILGGIIPGILMGYLLAWYFKKYHTRVRATEKILLLLGVGILLVDIGNQIHTAALLGVMTCGFILLERVEYVAHELAEKLKKIWIFAEIILFVLIGLSVDLSVAWQAGFAGLLIISGGLVFRSLGVWLATIGSGLNQKERFFCVIAYLPKATVQAAMGSVPLAAGLAEGELILALAVLAILFTAPLGLIGIRTLGPVLLSSPELARVISTDSKSLEDE</sequence>
<dbReference type="GO" id="GO:1902600">
    <property type="term" value="P:proton transmembrane transport"/>
    <property type="evidence" value="ECO:0007669"/>
    <property type="project" value="InterPro"/>
</dbReference>
<feature type="transmembrane region" description="Helical" evidence="5">
    <location>
        <begin position="300"/>
        <end position="320"/>
    </location>
</feature>
<feature type="transmembrane region" description="Helical" evidence="5">
    <location>
        <begin position="86"/>
        <end position="105"/>
    </location>
</feature>
<protein>
    <submittedName>
        <fullName evidence="7">Peptidase</fullName>
    </submittedName>
</protein>
<keyword evidence="8" id="KW-1185">Reference proteome</keyword>
<dbReference type="PANTHER" id="PTHR31102:SF1">
    <property type="entry name" value="CATION_H+ EXCHANGER DOMAIN-CONTAINING PROTEIN"/>
    <property type="match status" value="1"/>
</dbReference>
<dbReference type="KEGG" id="ock:EXM22_13225"/>
<dbReference type="Pfam" id="PF00999">
    <property type="entry name" value="Na_H_Exchanger"/>
    <property type="match status" value="1"/>
</dbReference>
<dbReference type="GO" id="GO:0016020">
    <property type="term" value="C:membrane"/>
    <property type="evidence" value="ECO:0007669"/>
    <property type="project" value="UniProtKB-SubCell"/>
</dbReference>
<evidence type="ECO:0000313" key="7">
    <source>
        <dbReference type="EMBL" id="QEN08905.1"/>
    </source>
</evidence>
<dbReference type="GO" id="GO:0015297">
    <property type="term" value="F:antiporter activity"/>
    <property type="evidence" value="ECO:0007669"/>
    <property type="project" value="InterPro"/>
</dbReference>
<evidence type="ECO:0000256" key="4">
    <source>
        <dbReference type="ARBA" id="ARBA00023136"/>
    </source>
</evidence>
<feature type="transmembrane region" description="Helical" evidence="5">
    <location>
        <begin position="152"/>
        <end position="174"/>
    </location>
</feature>
<feature type="transmembrane region" description="Helical" evidence="5">
    <location>
        <begin position="274"/>
        <end position="294"/>
    </location>
</feature>
<accession>A0A5C1QL62</accession>
<feature type="transmembrane region" description="Helical" evidence="5">
    <location>
        <begin position="332"/>
        <end position="356"/>
    </location>
</feature>
<dbReference type="Gene3D" id="1.20.1530.20">
    <property type="match status" value="1"/>
</dbReference>
<dbReference type="OrthoDB" id="9790604at2"/>
<dbReference type="InterPro" id="IPR051843">
    <property type="entry name" value="CPA1_transporter"/>
</dbReference>
<dbReference type="RefSeq" id="WP_149486984.1">
    <property type="nucleotide sequence ID" value="NZ_CP036150.1"/>
</dbReference>
<evidence type="ECO:0000259" key="6">
    <source>
        <dbReference type="Pfam" id="PF00999"/>
    </source>
</evidence>
<proteinExistence type="predicted"/>
<evidence type="ECO:0000256" key="2">
    <source>
        <dbReference type="ARBA" id="ARBA00022692"/>
    </source>
</evidence>
<keyword evidence="3 5" id="KW-1133">Transmembrane helix</keyword>
<dbReference type="Proteomes" id="UP000324209">
    <property type="component" value="Chromosome"/>
</dbReference>